<organism evidence="1">
    <name type="scientific">Solibacter usitatus (strain Ellin6076)</name>
    <dbReference type="NCBI Taxonomy" id="234267"/>
    <lineage>
        <taxon>Bacteria</taxon>
        <taxon>Pseudomonadati</taxon>
        <taxon>Acidobacteriota</taxon>
        <taxon>Terriglobia</taxon>
        <taxon>Bryobacterales</taxon>
        <taxon>Solibacteraceae</taxon>
        <taxon>Candidatus Solibacter</taxon>
    </lineage>
</organism>
<sequence length="348" mass="39743">MASNLELTTSENLPELTDFLLEVFRMNRDAPFVRPEMMRWKYFEPRPDWNGPRSYLMFREDRIFAHGCVVPETFRTPSGRVTSMRVIDWAGSRNVPAAGVLMMRKLAEFTDTALAIGGSPDAVRVLPRMKFDHRGDVDVWVRVVRPWRQFRTDPFPRGWKAPLRLARNTLWSRAPMPAPPPGWTATRVERFGDELTRALGFQPKSFTTTERSAGMLNYMLSCPGSAFSGFVLLQGERVRGHCMLSRVSGQTRIAEVWVDSEQPEDWQAAFGLATLQAADDPETCEIVAVTSITPGREALRRNGYRYRRNDPIFILDPQRRLTDAPELNLNLFAGDESYLCVPSYPYET</sequence>
<dbReference type="OrthoDB" id="261603at2"/>
<gene>
    <name evidence="1" type="ordered locus">Acid_1360</name>
</gene>
<accession>Q029D8</accession>
<dbReference type="eggNOG" id="COG0456">
    <property type="taxonomic scope" value="Bacteria"/>
</dbReference>
<name>Q029D8_SOLUE</name>
<dbReference type="EMBL" id="CP000473">
    <property type="protein sequence ID" value="ABJ82353.1"/>
    <property type="molecule type" value="Genomic_DNA"/>
</dbReference>
<dbReference type="STRING" id="234267.Acid_1360"/>
<dbReference type="AlphaFoldDB" id="Q029D8"/>
<dbReference type="KEGG" id="sus:Acid_1360"/>
<proteinExistence type="predicted"/>
<evidence type="ECO:0000313" key="1">
    <source>
        <dbReference type="EMBL" id="ABJ82353.1"/>
    </source>
</evidence>
<reference evidence="1" key="1">
    <citation type="submission" date="2006-10" db="EMBL/GenBank/DDBJ databases">
        <title>Complete sequence of Solibacter usitatus Ellin6076.</title>
        <authorList>
            <consortium name="US DOE Joint Genome Institute"/>
            <person name="Copeland A."/>
            <person name="Lucas S."/>
            <person name="Lapidus A."/>
            <person name="Barry K."/>
            <person name="Detter J.C."/>
            <person name="Glavina del Rio T."/>
            <person name="Hammon N."/>
            <person name="Israni S."/>
            <person name="Dalin E."/>
            <person name="Tice H."/>
            <person name="Pitluck S."/>
            <person name="Thompson L.S."/>
            <person name="Brettin T."/>
            <person name="Bruce D."/>
            <person name="Han C."/>
            <person name="Tapia R."/>
            <person name="Gilna P."/>
            <person name="Schmutz J."/>
            <person name="Larimer F."/>
            <person name="Land M."/>
            <person name="Hauser L."/>
            <person name="Kyrpides N."/>
            <person name="Mikhailova N."/>
            <person name="Janssen P.H."/>
            <person name="Kuske C.R."/>
            <person name="Richardson P."/>
        </authorList>
    </citation>
    <scope>NUCLEOTIDE SEQUENCE</scope>
    <source>
        <strain evidence="1">Ellin6076</strain>
    </source>
</reference>
<dbReference type="InParanoid" id="Q029D8"/>
<dbReference type="HOGENOM" id="CLU_798997_0_0_0"/>
<protein>
    <submittedName>
        <fullName evidence="1">Uncharacterized protein</fullName>
    </submittedName>
</protein>